<dbReference type="SMART" id="SM00408">
    <property type="entry name" value="IGc2"/>
    <property type="match status" value="1"/>
</dbReference>
<dbReference type="InterPro" id="IPR003877">
    <property type="entry name" value="SPRY_dom"/>
</dbReference>
<keyword evidence="3" id="KW-0863">Zinc-finger</keyword>
<dbReference type="Proteomes" id="UP000472263">
    <property type="component" value="Chromosome 14"/>
</dbReference>
<dbReference type="PANTHER" id="PTHR25465:SF5">
    <property type="entry name" value="E3 UBIQUITIN_ISG15 LIGASE TRIM25-RELATED"/>
    <property type="match status" value="1"/>
</dbReference>
<dbReference type="SMART" id="SM00409">
    <property type="entry name" value="IG"/>
    <property type="match status" value="1"/>
</dbReference>
<keyword evidence="2" id="KW-0479">Metal-binding</keyword>
<dbReference type="PROSITE" id="PS50835">
    <property type="entry name" value="IG_LIKE"/>
    <property type="match status" value="1"/>
</dbReference>
<dbReference type="Pfam" id="PF00622">
    <property type="entry name" value="SPRY"/>
    <property type="match status" value="1"/>
</dbReference>
<dbReference type="PRINTS" id="PR01407">
    <property type="entry name" value="BUTYPHLNCDUF"/>
</dbReference>
<dbReference type="InterPro" id="IPR006574">
    <property type="entry name" value="PRY"/>
</dbReference>
<evidence type="ECO:0000259" key="5">
    <source>
        <dbReference type="PROSITE" id="PS50188"/>
    </source>
</evidence>
<dbReference type="AlphaFoldDB" id="A0A667XPV0"/>
<evidence type="ECO:0000259" key="6">
    <source>
        <dbReference type="PROSITE" id="PS50835"/>
    </source>
</evidence>
<dbReference type="PANTHER" id="PTHR25465">
    <property type="entry name" value="B-BOX DOMAIN CONTAINING"/>
    <property type="match status" value="1"/>
</dbReference>
<evidence type="ECO:0008006" key="9">
    <source>
        <dbReference type="Google" id="ProtNLM"/>
    </source>
</evidence>
<dbReference type="Pfam" id="PF13765">
    <property type="entry name" value="PRY"/>
    <property type="match status" value="1"/>
</dbReference>
<reference evidence="7" key="1">
    <citation type="submission" date="2019-06" db="EMBL/GenBank/DDBJ databases">
        <authorList>
            <consortium name="Wellcome Sanger Institute Data Sharing"/>
        </authorList>
    </citation>
    <scope>NUCLEOTIDE SEQUENCE [LARGE SCALE GENOMIC DNA]</scope>
</reference>
<dbReference type="GeneTree" id="ENSGT00940000154395"/>
<evidence type="ECO:0000313" key="7">
    <source>
        <dbReference type="Ensembl" id="ENSMMDP00005019720.1"/>
    </source>
</evidence>
<accession>A0A667XPV0</accession>
<dbReference type="InterPro" id="IPR051051">
    <property type="entry name" value="E3_ubiq-ligase_TRIM/RNF"/>
</dbReference>
<comment type="similarity">
    <text evidence="1">Belongs to the immunoglobulin superfamily. BTN/MOG family.</text>
</comment>
<dbReference type="CDD" id="cd16040">
    <property type="entry name" value="SPRY_PRY_SNTX"/>
    <property type="match status" value="1"/>
</dbReference>
<feature type="domain" description="Ig-like" evidence="6">
    <location>
        <begin position="26"/>
        <end position="140"/>
    </location>
</feature>
<evidence type="ECO:0000256" key="1">
    <source>
        <dbReference type="ARBA" id="ARBA00007591"/>
    </source>
</evidence>
<dbReference type="InterPro" id="IPR003879">
    <property type="entry name" value="Butyrophylin_SPRY"/>
</dbReference>
<dbReference type="InterPro" id="IPR003599">
    <property type="entry name" value="Ig_sub"/>
</dbReference>
<dbReference type="SMART" id="SM00449">
    <property type="entry name" value="SPRY"/>
    <property type="match status" value="1"/>
</dbReference>
<keyword evidence="8" id="KW-1185">Reference proteome</keyword>
<dbReference type="PROSITE" id="PS50188">
    <property type="entry name" value="B302_SPRY"/>
    <property type="match status" value="1"/>
</dbReference>
<dbReference type="Gene3D" id="2.60.40.10">
    <property type="entry name" value="Immunoglobulins"/>
    <property type="match status" value="1"/>
</dbReference>
<dbReference type="GO" id="GO:0008270">
    <property type="term" value="F:zinc ion binding"/>
    <property type="evidence" value="ECO:0007669"/>
    <property type="project" value="UniProtKB-KW"/>
</dbReference>
<dbReference type="InterPro" id="IPR036179">
    <property type="entry name" value="Ig-like_dom_sf"/>
</dbReference>
<evidence type="ECO:0000313" key="8">
    <source>
        <dbReference type="Proteomes" id="UP000472263"/>
    </source>
</evidence>
<dbReference type="InterPro" id="IPR013106">
    <property type="entry name" value="Ig_V-set"/>
</dbReference>
<dbReference type="InterPro" id="IPR043136">
    <property type="entry name" value="B30.2/SPRY_sf"/>
</dbReference>
<dbReference type="Pfam" id="PF07686">
    <property type="entry name" value="V-set"/>
    <property type="match status" value="1"/>
</dbReference>
<dbReference type="SMART" id="SM00589">
    <property type="entry name" value="PRY"/>
    <property type="match status" value="1"/>
</dbReference>
<proteinExistence type="inferred from homology"/>
<dbReference type="SUPFAM" id="SSF48726">
    <property type="entry name" value="Immunoglobulin"/>
    <property type="match status" value="1"/>
</dbReference>
<dbReference type="InterPro" id="IPR003598">
    <property type="entry name" value="Ig_sub2"/>
</dbReference>
<evidence type="ECO:0000256" key="3">
    <source>
        <dbReference type="ARBA" id="ARBA00022771"/>
    </source>
</evidence>
<protein>
    <recommendedName>
        <fullName evidence="9">B30.2/SPRY domain-containing protein</fullName>
    </recommendedName>
</protein>
<evidence type="ECO:0000256" key="2">
    <source>
        <dbReference type="ARBA" id="ARBA00022723"/>
    </source>
</evidence>
<dbReference type="InterPro" id="IPR013320">
    <property type="entry name" value="ConA-like_dom_sf"/>
</dbReference>
<dbReference type="Gene3D" id="2.60.120.920">
    <property type="match status" value="1"/>
</dbReference>
<dbReference type="InterPro" id="IPR013783">
    <property type="entry name" value="Ig-like_fold"/>
</dbReference>
<feature type="domain" description="B30.2/SPRY" evidence="5">
    <location>
        <begin position="260"/>
        <end position="454"/>
    </location>
</feature>
<dbReference type="GO" id="GO:0005737">
    <property type="term" value="C:cytoplasm"/>
    <property type="evidence" value="ECO:0007669"/>
    <property type="project" value="UniProtKB-ARBA"/>
</dbReference>
<reference evidence="7" key="2">
    <citation type="submission" date="2025-08" db="UniProtKB">
        <authorList>
            <consortium name="Ensembl"/>
        </authorList>
    </citation>
    <scope>IDENTIFICATION</scope>
</reference>
<organism evidence="7 8">
    <name type="scientific">Myripristis murdjan</name>
    <name type="common">pinecone soldierfish</name>
    <dbReference type="NCBI Taxonomy" id="586833"/>
    <lineage>
        <taxon>Eukaryota</taxon>
        <taxon>Metazoa</taxon>
        <taxon>Chordata</taxon>
        <taxon>Craniata</taxon>
        <taxon>Vertebrata</taxon>
        <taxon>Euteleostomi</taxon>
        <taxon>Actinopterygii</taxon>
        <taxon>Neopterygii</taxon>
        <taxon>Teleostei</taxon>
        <taxon>Neoteleostei</taxon>
        <taxon>Acanthomorphata</taxon>
        <taxon>Holocentriformes</taxon>
        <taxon>Holocentridae</taxon>
        <taxon>Myripristis</taxon>
    </lineage>
</organism>
<dbReference type="InterPro" id="IPR001870">
    <property type="entry name" value="B30.2/SPRY"/>
</dbReference>
<evidence type="ECO:0000256" key="4">
    <source>
        <dbReference type="ARBA" id="ARBA00022833"/>
    </source>
</evidence>
<sequence length="473" mass="52535">SAVPPNGFLQDCDLRVTDDVDVPLSPGPQEVQVAQPGQNVTLRCQGRPGATVRALWWRRADMEKTQSVLLNRDGHLESDEQHPSFVGRVELRDERLESGDLSVVLQNVTRDDQGKYECRFLTDDAEDAGKSIMDKQPSISVLRVEDPGELKRDTVAWCSSTGFYFILRRSVELQQAEFALYFRKLASPGSSVVSAKSVSPSFSGTKPHTLASPSIEAILLSKGVTSTFKSNLFFFFNIGNIMLPLTALPLICNATTVAVKSLLILGCVLCVFSPSDACDLTLDPNTVSRKLRLSEDNRKATKVFEWQLYPDHPDRFNQQPQVLCREGLTGRCYWEVQWSGEVSIAVTYRGITRSGDDSLLGDNKQSWSLECSDNIYYVRHNRKSTNISVRPRGSNRVAVYLDCSAGTLSFYRVSSDGLRLLHTFSSTFTELLHPAFGVWFSGSPSVVELPVYDASFCARLVSDTEYDLGPGNL</sequence>
<keyword evidence="4" id="KW-0862">Zinc</keyword>
<dbReference type="Ensembl" id="ENSMMDT00005020188.1">
    <property type="protein sequence ID" value="ENSMMDP00005019720.1"/>
    <property type="gene ID" value="ENSMMDG00005009743.1"/>
</dbReference>
<dbReference type="SUPFAM" id="SSF49899">
    <property type="entry name" value="Concanavalin A-like lectins/glucanases"/>
    <property type="match status" value="1"/>
</dbReference>
<dbReference type="InterPro" id="IPR007110">
    <property type="entry name" value="Ig-like_dom"/>
</dbReference>
<reference evidence="7" key="3">
    <citation type="submission" date="2025-09" db="UniProtKB">
        <authorList>
            <consortium name="Ensembl"/>
        </authorList>
    </citation>
    <scope>IDENTIFICATION</scope>
</reference>
<name>A0A667XPV0_9TELE</name>